<accession>A0A4Y1ZEM7</accession>
<dbReference type="AlphaFoldDB" id="A0A4Y1ZEM7"/>
<proteinExistence type="predicted"/>
<evidence type="ECO:0000313" key="2">
    <source>
        <dbReference type="Proteomes" id="UP000319716"/>
    </source>
</evidence>
<organism evidence="1 2">
    <name type="scientific">Sporolactobacillus inulinus</name>
    <dbReference type="NCBI Taxonomy" id="2078"/>
    <lineage>
        <taxon>Bacteria</taxon>
        <taxon>Bacillati</taxon>
        <taxon>Bacillota</taxon>
        <taxon>Bacilli</taxon>
        <taxon>Bacillales</taxon>
        <taxon>Sporolactobacillaceae</taxon>
        <taxon>Sporolactobacillus</taxon>
    </lineage>
</organism>
<reference evidence="1 2" key="1">
    <citation type="submission" date="2017-11" db="EMBL/GenBank/DDBJ databases">
        <title>Draft Genome Sequence of Sporolactobacillus inulinus NBRC 111894 Isolated from Koso, a Japanese Sugar-Vegetable Fermented Beverage.</title>
        <authorList>
            <person name="Chiou T.Y."/>
            <person name="Oshima K."/>
            <person name="Suda W."/>
            <person name="Hattori M."/>
            <person name="Takahashi T."/>
        </authorList>
    </citation>
    <scope>NUCLEOTIDE SEQUENCE [LARGE SCALE GENOMIC DNA]</scope>
    <source>
        <strain evidence="1 2">NBRC111894</strain>
    </source>
</reference>
<gene>
    <name evidence="1" type="ORF">NBRC111894_2965</name>
</gene>
<name>A0A4Y1ZEM7_9BACL</name>
<sequence>MNGKGIKQAENVCCCHSSARCPAFLQGKIKRNAEKLCIRHNLVSGLSIKAEARDACGISVPARPRRFLFV</sequence>
<comment type="caution">
    <text evidence="1">The sequence shown here is derived from an EMBL/GenBank/DDBJ whole genome shotgun (WGS) entry which is preliminary data.</text>
</comment>
<dbReference type="EMBL" id="BEXB01000025">
    <property type="protein sequence ID" value="GAY77411.1"/>
    <property type="molecule type" value="Genomic_DNA"/>
</dbReference>
<evidence type="ECO:0000313" key="1">
    <source>
        <dbReference type="EMBL" id="GAY77411.1"/>
    </source>
</evidence>
<dbReference type="Proteomes" id="UP000319716">
    <property type="component" value="Unassembled WGS sequence"/>
</dbReference>
<protein>
    <submittedName>
        <fullName evidence="1">Uncharacterized protein</fullName>
    </submittedName>
</protein>